<dbReference type="InterPro" id="IPR038005">
    <property type="entry name" value="RX-like_CC"/>
</dbReference>
<dbReference type="GO" id="GO:0002758">
    <property type="term" value="P:innate immune response-activating signaling pathway"/>
    <property type="evidence" value="ECO:0007669"/>
    <property type="project" value="UniProtKB-ARBA"/>
</dbReference>
<evidence type="ECO:0000256" key="4">
    <source>
        <dbReference type="ARBA" id="ARBA00022741"/>
    </source>
</evidence>
<dbReference type="PRINTS" id="PR00364">
    <property type="entry name" value="DISEASERSIST"/>
</dbReference>
<keyword evidence="5" id="KW-0611">Plant defense</keyword>
<keyword evidence="2" id="KW-0433">Leucine-rich repeat</keyword>
<dbReference type="Gene3D" id="1.10.8.430">
    <property type="entry name" value="Helical domain of apoptotic protease-activating factors"/>
    <property type="match status" value="1"/>
</dbReference>
<dbReference type="CDD" id="cd14798">
    <property type="entry name" value="RX-CC_like"/>
    <property type="match status" value="1"/>
</dbReference>
<dbReference type="PANTHER" id="PTHR23155:SF1185">
    <property type="entry name" value="DISEASE RESISTANCE RPP8-LIKE PROTEIN 3-RELATED"/>
    <property type="match status" value="1"/>
</dbReference>
<evidence type="ECO:0000259" key="6">
    <source>
        <dbReference type="Pfam" id="PF00931"/>
    </source>
</evidence>
<dbReference type="PANTHER" id="PTHR23155">
    <property type="entry name" value="DISEASE RESISTANCE PROTEIN RP"/>
    <property type="match status" value="1"/>
</dbReference>
<keyword evidence="11" id="KW-1185">Reference proteome</keyword>
<dbReference type="FunFam" id="1.10.10.10:FF:000322">
    <property type="entry name" value="Probable disease resistance protein At1g63360"/>
    <property type="match status" value="1"/>
</dbReference>
<evidence type="ECO:0000256" key="3">
    <source>
        <dbReference type="ARBA" id="ARBA00022737"/>
    </source>
</evidence>
<dbReference type="Proteomes" id="UP001151287">
    <property type="component" value="Unassembled WGS sequence"/>
</dbReference>
<dbReference type="Pfam" id="PF23559">
    <property type="entry name" value="WHD_DRP"/>
    <property type="match status" value="1"/>
</dbReference>
<dbReference type="GO" id="GO:0009626">
    <property type="term" value="P:plant-type hypersensitive response"/>
    <property type="evidence" value="ECO:0007669"/>
    <property type="project" value="UniProtKB-ARBA"/>
</dbReference>
<reference evidence="10" key="1">
    <citation type="journal article" date="2022" name="Cell">
        <title>Repeat-based holocentromeres influence genome architecture and karyotype evolution.</title>
        <authorList>
            <person name="Hofstatter P.G."/>
            <person name="Thangavel G."/>
            <person name="Lux T."/>
            <person name="Neumann P."/>
            <person name="Vondrak T."/>
            <person name="Novak P."/>
            <person name="Zhang M."/>
            <person name="Costa L."/>
            <person name="Castellani M."/>
            <person name="Scott A."/>
            <person name="Toegelov H."/>
            <person name="Fuchs J."/>
            <person name="Mata-Sucre Y."/>
            <person name="Dias Y."/>
            <person name="Vanzela A.L.L."/>
            <person name="Huettel B."/>
            <person name="Almeida C.C.S."/>
            <person name="Simkova H."/>
            <person name="Souza G."/>
            <person name="Pedrosa-Harand A."/>
            <person name="Macas J."/>
            <person name="Mayer K.F.X."/>
            <person name="Houben A."/>
            <person name="Marques A."/>
        </authorList>
    </citation>
    <scope>NUCLEOTIDE SEQUENCE</scope>
    <source>
        <strain evidence="10">RhyBre1mFocal</strain>
    </source>
</reference>
<dbReference type="Gene3D" id="3.80.10.10">
    <property type="entry name" value="Ribonuclease Inhibitor"/>
    <property type="match status" value="1"/>
</dbReference>
<dbReference type="Gene3D" id="1.10.10.10">
    <property type="entry name" value="Winged helix-like DNA-binding domain superfamily/Winged helix DNA-binding domain"/>
    <property type="match status" value="1"/>
</dbReference>
<comment type="similarity">
    <text evidence="1">Belongs to the disease resistance NB-LRR family.</text>
</comment>
<dbReference type="SUPFAM" id="SSF52540">
    <property type="entry name" value="P-loop containing nucleoside triphosphate hydrolases"/>
    <property type="match status" value="1"/>
</dbReference>
<evidence type="ECO:0000256" key="2">
    <source>
        <dbReference type="ARBA" id="ARBA00022614"/>
    </source>
</evidence>
<dbReference type="SUPFAM" id="SSF52058">
    <property type="entry name" value="L domain-like"/>
    <property type="match status" value="1"/>
</dbReference>
<dbReference type="InterPro" id="IPR041118">
    <property type="entry name" value="Rx_N"/>
</dbReference>
<dbReference type="InterPro" id="IPR044974">
    <property type="entry name" value="Disease_R_plants"/>
</dbReference>
<evidence type="ECO:0000256" key="5">
    <source>
        <dbReference type="ARBA" id="ARBA00022821"/>
    </source>
</evidence>
<sequence length="853" mass="99445">MHAETKQNLDERVKTWVHEVREVAYRIEDVIDTFITEVDDPNWLSNILKRVLKLPIVLKLTWEVNSIQARLVEIKEWTERYGIKELGENSNAVPTRRPVREAVLPDVDDPEVIGLEKDKENIVKLLLDPNTARRCVVSIVGQGGLGKTTLAKKAYNSDEVKRTFEYRCWLSISQQFKLMDLLRMMLEGIRSLRQDERDLLEIKDSTSEQRAEEHFIEELNILLRKKRYLVIMDDVWTENLWIRIEKALPNVENGSRVLVTTRISKIAKRADSAIDPYELRYLSEEESQKLLLKKTFPYKYPKSYLLEHSDLLEKFAKKCGGLPLALIVVGGLLSIQQEPISNSWQKVLQKFSWQTDDGNKCTEILITSYENMPAVLKPCFMYFASFPENYIIEAKHLIRIWVSEGFIPEVNGRTLEETAEDYLEDLVQRSMIQVSRRSWNGSIKYCQIHDLLRDLAIEKAKENNFLQIMSTQHDQSCNFGTIRRAALHHDREDIMKDTSPNLRSLLSFGYHRPNVAGFRYLKVLYQVTGDFGRSNWIISKEMTQLKYIGSSSFRGFLNFEHSIEFWKIISCMKNLQTLDLSNYQGDARADCIWNIKTLRHVLLSFRLEGPPSTSELPNLQTLKGVKVREEWLVNRWPKIPSIRVLRLCRFPPRYNESFHNFLEGLIHLTSLHVIVYPSSYEVLDMRAFPSYNHMQSLHVQGQWDWKSRNLTMSINALDICFFPKHLINLTLWNSHFKEDPMPVLEQLRSLRKLGLNGGSYVGKQLSCLAGGFPRLEYLELHGLQLLEEWKGAMPLLEEIFIAFCPKLVAIPDLEHMTSIKNLTLQEVHPDLQLKYLFLQLKLNSSRRRGIMQN</sequence>
<proteinExistence type="inferred from homology"/>
<dbReference type="InterPro" id="IPR027417">
    <property type="entry name" value="P-loop_NTPase"/>
</dbReference>
<dbReference type="OrthoDB" id="597327at2759"/>
<protein>
    <submittedName>
        <fullName evidence="10">Uncharacterized protein</fullName>
    </submittedName>
</protein>
<feature type="domain" description="Disease resistance N-terminal" evidence="7">
    <location>
        <begin position="2"/>
        <end position="42"/>
    </location>
</feature>
<dbReference type="InterPro" id="IPR055414">
    <property type="entry name" value="LRR_R13L4/SHOC2-like"/>
</dbReference>
<gene>
    <name evidence="10" type="ORF">LUZ63_016668</name>
</gene>
<evidence type="ECO:0000259" key="9">
    <source>
        <dbReference type="Pfam" id="PF23598"/>
    </source>
</evidence>
<dbReference type="Pfam" id="PF23598">
    <property type="entry name" value="LRR_14"/>
    <property type="match status" value="1"/>
</dbReference>
<dbReference type="InterPro" id="IPR002182">
    <property type="entry name" value="NB-ARC"/>
</dbReference>
<dbReference type="Pfam" id="PF18052">
    <property type="entry name" value="Rx_N"/>
    <property type="match status" value="1"/>
</dbReference>
<dbReference type="Gene3D" id="3.40.50.300">
    <property type="entry name" value="P-loop containing nucleotide triphosphate hydrolases"/>
    <property type="match status" value="1"/>
</dbReference>
<dbReference type="Pfam" id="PF00931">
    <property type="entry name" value="NB-ARC"/>
    <property type="match status" value="1"/>
</dbReference>
<dbReference type="InterPro" id="IPR042197">
    <property type="entry name" value="Apaf_helical"/>
</dbReference>
<feature type="domain" description="Disease resistance R13L4/SHOC-2-like LRR" evidence="9">
    <location>
        <begin position="502"/>
        <end position="826"/>
    </location>
</feature>
<feature type="domain" description="NB-ARC" evidence="6">
    <location>
        <begin position="116"/>
        <end position="297"/>
    </location>
</feature>
<dbReference type="Gene3D" id="1.20.5.4130">
    <property type="match status" value="1"/>
</dbReference>
<dbReference type="InterPro" id="IPR058922">
    <property type="entry name" value="WHD_DRP"/>
</dbReference>
<evidence type="ECO:0000256" key="1">
    <source>
        <dbReference type="ARBA" id="ARBA00008894"/>
    </source>
</evidence>
<dbReference type="InterPro" id="IPR032675">
    <property type="entry name" value="LRR_dom_sf"/>
</dbReference>
<evidence type="ECO:0000259" key="8">
    <source>
        <dbReference type="Pfam" id="PF23559"/>
    </source>
</evidence>
<comment type="caution">
    <text evidence="10">The sequence shown here is derived from an EMBL/GenBank/DDBJ whole genome shotgun (WGS) entry which is preliminary data.</text>
</comment>
<keyword evidence="3" id="KW-0677">Repeat</keyword>
<evidence type="ECO:0000313" key="11">
    <source>
        <dbReference type="Proteomes" id="UP001151287"/>
    </source>
</evidence>
<dbReference type="FunFam" id="3.40.50.300:FF:001091">
    <property type="entry name" value="Probable disease resistance protein At1g61300"/>
    <property type="match status" value="1"/>
</dbReference>
<evidence type="ECO:0000313" key="10">
    <source>
        <dbReference type="EMBL" id="KAJ1685278.1"/>
    </source>
</evidence>
<dbReference type="InterPro" id="IPR036388">
    <property type="entry name" value="WH-like_DNA-bd_sf"/>
</dbReference>
<accession>A0A9Q0C1B6</accession>
<evidence type="ECO:0000259" key="7">
    <source>
        <dbReference type="Pfam" id="PF18052"/>
    </source>
</evidence>
<dbReference type="EMBL" id="JAMQYH010000005">
    <property type="protein sequence ID" value="KAJ1685278.1"/>
    <property type="molecule type" value="Genomic_DNA"/>
</dbReference>
<dbReference type="GO" id="GO:0042742">
    <property type="term" value="P:defense response to bacterium"/>
    <property type="evidence" value="ECO:0007669"/>
    <property type="project" value="UniProtKB-ARBA"/>
</dbReference>
<feature type="domain" description="Disease resistance protein winged helix" evidence="8">
    <location>
        <begin position="386"/>
        <end position="456"/>
    </location>
</feature>
<dbReference type="AlphaFoldDB" id="A0A9Q0C1B6"/>
<name>A0A9Q0C1B6_9POAL</name>
<dbReference type="GO" id="GO:0043531">
    <property type="term" value="F:ADP binding"/>
    <property type="evidence" value="ECO:0007669"/>
    <property type="project" value="InterPro"/>
</dbReference>
<keyword evidence="4" id="KW-0547">Nucleotide-binding</keyword>
<organism evidence="10 11">
    <name type="scientific">Rhynchospora breviuscula</name>
    <dbReference type="NCBI Taxonomy" id="2022672"/>
    <lineage>
        <taxon>Eukaryota</taxon>
        <taxon>Viridiplantae</taxon>
        <taxon>Streptophyta</taxon>
        <taxon>Embryophyta</taxon>
        <taxon>Tracheophyta</taxon>
        <taxon>Spermatophyta</taxon>
        <taxon>Magnoliopsida</taxon>
        <taxon>Liliopsida</taxon>
        <taxon>Poales</taxon>
        <taxon>Cyperaceae</taxon>
        <taxon>Cyperoideae</taxon>
        <taxon>Rhynchosporeae</taxon>
        <taxon>Rhynchospora</taxon>
    </lineage>
</organism>